<evidence type="ECO:0000259" key="2">
    <source>
        <dbReference type="Pfam" id="PF00582"/>
    </source>
</evidence>
<dbReference type="Pfam" id="PF00582">
    <property type="entry name" value="Usp"/>
    <property type="match status" value="1"/>
</dbReference>
<dbReference type="Gene3D" id="3.40.50.620">
    <property type="entry name" value="HUPs"/>
    <property type="match status" value="2"/>
</dbReference>
<dbReference type="EMBL" id="JAAAMI010000004">
    <property type="protein sequence ID" value="NDV43601.1"/>
    <property type="molecule type" value="Genomic_DNA"/>
</dbReference>
<gene>
    <name evidence="3" type="ORF">GTK07_09730</name>
</gene>
<accession>A0A6I5L1G2</accession>
<dbReference type="Proteomes" id="UP000468707">
    <property type="component" value="Unassembled WGS sequence"/>
</dbReference>
<feature type="domain" description="UspA" evidence="2">
    <location>
        <begin position="3"/>
        <end position="148"/>
    </location>
</feature>
<keyword evidence="4" id="KW-1185">Reference proteome</keyword>
<dbReference type="InterPro" id="IPR006015">
    <property type="entry name" value="Universal_stress_UspA"/>
</dbReference>
<dbReference type="InterPro" id="IPR006016">
    <property type="entry name" value="UspA"/>
</dbReference>
<name>A0A6I5L1G2_9FLAO</name>
<protein>
    <submittedName>
        <fullName evidence="3">Universal stress protein</fullName>
    </submittedName>
</protein>
<dbReference type="AlphaFoldDB" id="A0A6I5L1G2"/>
<dbReference type="SUPFAM" id="SSF52402">
    <property type="entry name" value="Adenine nucleotide alpha hydrolases-like"/>
    <property type="match status" value="2"/>
</dbReference>
<proteinExistence type="inferred from homology"/>
<evidence type="ECO:0000313" key="4">
    <source>
        <dbReference type="Proteomes" id="UP000468707"/>
    </source>
</evidence>
<dbReference type="PRINTS" id="PR01438">
    <property type="entry name" value="UNVRSLSTRESS"/>
</dbReference>
<dbReference type="CDD" id="cd00293">
    <property type="entry name" value="USP-like"/>
    <property type="match status" value="1"/>
</dbReference>
<organism evidence="3 4">
    <name type="scientific">Flagellimonas sediminis</name>
    <dbReference type="NCBI Taxonomy" id="2696468"/>
    <lineage>
        <taxon>Bacteria</taxon>
        <taxon>Pseudomonadati</taxon>
        <taxon>Bacteroidota</taxon>
        <taxon>Flavobacteriia</taxon>
        <taxon>Flavobacteriales</taxon>
        <taxon>Flavobacteriaceae</taxon>
        <taxon>Flagellimonas</taxon>
    </lineage>
</organism>
<comment type="similarity">
    <text evidence="1">Belongs to the universal stress protein A family.</text>
</comment>
<sequence>MKTKRIILPTDFSKNAWNAMIYALAIFKEVPCDFYVLNAFQVGTSGLGTKIGMANDTHFFNLLKEESEREVNKTLDQLHQISTNPDHHFHGLSIADNLVNAIGRTVYNKGMDYIIMGTKGASGLKEVFMGSNTYKIIREIDFCPIIAVPDDYQCTEGLRTILLVTGYEHLFESYELSPVVQLAEMFHAKIQMAHVTDGNLTKEQEHSKKTLKLKFKSVPIDFIEVKKETTVQNSIQKIIGDDQAIDLVAMINHDRGFFERLTREPVIKKIAFNSIVPFLVIHLFE</sequence>
<dbReference type="RefSeq" id="WP_163635063.1">
    <property type="nucleotide sequence ID" value="NZ_JAAAMI010000004.1"/>
</dbReference>
<evidence type="ECO:0000313" key="3">
    <source>
        <dbReference type="EMBL" id="NDV43601.1"/>
    </source>
</evidence>
<comment type="caution">
    <text evidence="3">The sequence shown here is derived from an EMBL/GenBank/DDBJ whole genome shotgun (WGS) entry which is preliminary data.</text>
</comment>
<dbReference type="InterPro" id="IPR014729">
    <property type="entry name" value="Rossmann-like_a/b/a_fold"/>
</dbReference>
<evidence type="ECO:0000256" key="1">
    <source>
        <dbReference type="ARBA" id="ARBA00008791"/>
    </source>
</evidence>
<reference evidence="3 4" key="1">
    <citation type="submission" date="2020-01" db="EMBL/GenBank/DDBJ databases">
        <title>Muricauda sediminis sp.nov. 40Bstr401.</title>
        <authorList>
            <person name="Xue Z."/>
            <person name="Zhu S."/>
            <person name="Ren N."/>
            <person name="Chen T."/>
            <person name="Chen X."/>
            <person name="Chen J."/>
            <person name="Yang J."/>
        </authorList>
    </citation>
    <scope>NUCLEOTIDE SEQUENCE [LARGE SCALE GENOMIC DNA]</scope>
    <source>
        <strain evidence="3 4">40Bstr401</strain>
    </source>
</reference>